<dbReference type="GeneID" id="62198186"/>
<evidence type="ECO:0000313" key="3">
    <source>
        <dbReference type="Proteomes" id="UP000662931"/>
    </source>
</evidence>
<dbReference type="GO" id="GO:0042273">
    <property type="term" value="P:ribosomal large subunit biogenesis"/>
    <property type="evidence" value="ECO:0007669"/>
    <property type="project" value="TreeGrafter"/>
</dbReference>
<dbReference type="InterPro" id="IPR036236">
    <property type="entry name" value="Znf_C2H2_sf"/>
</dbReference>
<dbReference type="OrthoDB" id="19329at2759"/>
<dbReference type="KEGG" id="bnn:FOA43_004786"/>
<dbReference type="AlphaFoldDB" id="A0A875S924"/>
<dbReference type="Proteomes" id="UP000662931">
    <property type="component" value="Chromosome 4"/>
</dbReference>
<feature type="domain" description="C2H2-type" evidence="1">
    <location>
        <begin position="241"/>
        <end position="265"/>
    </location>
</feature>
<feature type="domain" description="C2H2-type" evidence="1">
    <location>
        <begin position="20"/>
        <end position="44"/>
    </location>
</feature>
<dbReference type="PANTHER" id="PTHR13182">
    <property type="entry name" value="ZINC FINGER PROTEIN 622"/>
    <property type="match status" value="1"/>
</dbReference>
<dbReference type="InterPro" id="IPR040025">
    <property type="entry name" value="Znf622/Rei1/Reh1"/>
</dbReference>
<evidence type="ECO:0000259" key="1">
    <source>
        <dbReference type="SMART" id="SM00355"/>
    </source>
</evidence>
<dbReference type="InterPro" id="IPR013087">
    <property type="entry name" value="Znf_C2H2_type"/>
</dbReference>
<feature type="domain" description="C2H2-type" evidence="1">
    <location>
        <begin position="190"/>
        <end position="213"/>
    </location>
</feature>
<dbReference type="SMART" id="SM00355">
    <property type="entry name" value="ZnF_C2H2"/>
    <property type="match status" value="3"/>
</dbReference>
<dbReference type="Pfam" id="PF12756">
    <property type="entry name" value="zf-C2H2_2"/>
    <property type="match status" value="1"/>
</dbReference>
<name>A0A875S924_EENNA</name>
<dbReference type="PANTHER" id="PTHR13182:SF8">
    <property type="entry name" value="CYTOPLASMIC 60S SUBUNIT BIOGENESIS FACTOR ZNF622"/>
    <property type="match status" value="1"/>
</dbReference>
<gene>
    <name evidence="2" type="ORF">FOA43_004786</name>
</gene>
<protein>
    <recommendedName>
        <fullName evidence="1">C2H2-type domain-containing protein</fullName>
    </recommendedName>
</protein>
<accession>A0A875S924</accession>
<organism evidence="2 3">
    <name type="scientific">Eeniella nana</name>
    <name type="common">Yeast</name>
    <name type="synonym">Brettanomyces nanus</name>
    <dbReference type="NCBI Taxonomy" id="13502"/>
    <lineage>
        <taxon>Eukaryota</taxon>
        <taxon>Fungi</taxon>
        <taxon>Dikarya</taxon>
        <taxon>Ascomycota</taxon>
        <taxon>Saccharomycotina</taxon>
        <taxon>Pichiomycetes</taxon>
        <taxon>Pichiales</taxon>
        <taxon>Pichiaceae</taxon>
        <taxon>Brettanomyces</taxon>
    </lineage>
</organism>
<dbReference type="GO" id="GO:0030687">
    <property type="term" value="C:preribosome, large subunit precursor"/>
    <property type="evidence" value="ECO:0007669"/>
    <property type="project" value="TreeGrafter"/>
</dbReference>
<sequence length="418" mass="48393">MSAFMTDLPAHSSTGSNGLFTCLSCQIKFPSAEMQRIHMKTEWHRYNLKRRVAELPAVDAEVFELKVLQQRVREEQYDEFGFVKLKEKTPKKTLRERRIARSGRPNIQRVVERSLSPVSAISSASTFTLGTASEITEVGFAEDLLSEGVTTDTERYFSTDEEEGDFDSDLNAKEIEEFDLDEEDQEIPVTACFYCDQKSNQLETNVNHMFRKHGLYIPERSYLADIEGLLSYISNSIALDKQCLKCGFIGKNLESIRQHVIEKGHCVLPYETKDERDAVKQFYNFDTTLEQHKGENKSVTFEEIDDVIECWTSEYTTATLDETGTQLCLPNGVRLGNRKYARYYKQNIPDIRDKVILESEKTVATVYAKADELNRLRERLRKQEIREIGIIEMRGRSRDIARQLKKCNNNKYFRDEIL</sequence>
<evidence type="ECO:0000313" key="2">
    <source>
        <dbReference type="EMBL" id="QPG77373.1"/>
    </source>
</evidence>
<reference evidence="2" key="1">
    <citation type="submission" date="2020-10" db="EMBL/GenBank/DDBJ databases">
        <authorList>
            <person name="Roach M.J.R."/>
        </authorList>
    </citation>
    <scope>NUCLEOTIDE SEQUENCE</scope>
    <source>
        <strain evidence="2">CBS 1945</strain>
    </source>
</reference>
<keyword evidence="3" id="KW-1185">Reference proteome</keyword>
<dbReference type="InterPro" id="IPR041661">
    <property type="entry name" value="ZN622/Rei1/Reh1_Znf-C2H2"/>
</dbReference>
<proteinExistence type="predicted"/>
<dbReference type="EMBL" id="CP064815">
    <property type="protein sequence ID" value="QPG77373.1"/>
    <property type="molecule type" value="Genomic_DNA"/>
</dbReference>
<dbReference type="SUPFAM" id="SSF57667">
    <property type="entry name" value="beta-beta-alpha zinc fingers"/>
    <property type="match status" value="1"/>
</dbReference>
<dbReference type="RefSeq" id="XP_038780938.1">
    <property type="nucleotide sequence ID" value="XM_038925010.1"/>
</dbReference>